<dbReference type="Proteomes" id="UP001302745">
    <property type="component" value="Unassembled WGS sequence"/>
</dbReference>
<gene>
    <name evidence="1" type="ORF">C8A00DRAFT_35170</name>
</gene>
<keyword evidence="2" id="KW-1185">Reference proteome</keyword>
<evidence type="ECO:0000313" key="2">
    <source>
        <dbReference type="Proteomes" id="UP001302745"/>
    </source>
</evidence>
<reference evidence="1" key="1">
    <citation type="journal article" date="2023" name="Mol. Phylogenet. Evol.">
        <title>Genome-scale phylogeny and comparative genomics of the fungal order Sordariales.</title>
        <authorList>
            <person name="Hensen N."/>
            <person name="Bonometti L."/>
            <person name="Westerberg I."/>
            <person name="Brannstrom I.O."/>
            <person name="Guillou S."/>
            <person name="Cros-Aarteil S."/>
            <person name="Calhoun S."/>
            <person name="Haridas S."/>
            <person name="Kuo A."/>
            <person name="Mondo S."/>
            <person name="Pangilinan J."/>
            <person name="Riley R."/>
            <person name="LaButti K."/>
            <person name="Andreopoulos B."/>
            <person name="Lipzen A."/>
            <person name="Chen C."/>
            <person name="Yan M."/>
            <person name="Daum C."/>
            <person name="Ng V."/>
            <person name="Clum A."/>
            <person name="Steindorff A."/>
            <person name="Ohm R.A."/>
            <person name="Martin F."/>
            <person name="Silar P."/>
            <person name="Natvig D.O."/>
            <person name="Lalanne C."/>
            <person name="Gautier V."/>
            <person name="Ament-Velasquez S.L."/>
            <person name="Kruys A."/>
            <person name="Hutchinson M.I."/>
            <person name="Powell A.J."/>
            <person name="Barry K."/>
            <person name="Miller A.N."/>
            <person name="Grigoriev I.V."/>
            <person name="Debuchy R."/>
            <person name="Gladieux P."/>
            <person name="Hiltunen Thoren M."/>
            <person name="Johannesson H."/>
        </authorList>
    </citation>
    <scope>NUCLEOTIDE SEQUENCE</scope>
    <source>
        <strain evidence="1">CBS 538.74</strain>
    </source>
</reference>
<accession>A0AAN6VKZ5</accession>
<comment type="caution">
    <text evidence="1">The sequence shown here is derived from an EMBL/GenBank/DDBJ whole genome shotgun (WGS) entry which is preliminary data.</text>
</comment>
<evidence type="ECO:0000313" key="1">
    <source>
        <dbReference type="EMBL" id="KAK4152146.1"/>
    </source>
</evidence>
<dbReference type="EMBL" id="MU856985">
    <property type="protein sequence ID" value="KAK4152146.1"/>
    <property type="molecule type" value="Genomic_DNA"/>
</dbReference>
<reference evidence="1" key="2">
    <citation type="submission" date="2023-05" db="EMBL/GenBank/DDBJ databases">
        <authorList>
            <consortium name="Lawrence Berkeley National Laboratory"/>
            <person name="Steindorff A."/>
            <person name="Hensen N."/>
            <person name="Bonometti L."/>
            <person name="Westerberg I."/>
            <person name="Brannstrom I.O."/>
            <person name="Guillou S."/>
            <person name="Cros-Aarteil S."/>
            <person name="Calhoun S."/>
            <person name="Haridas S."/>
            <person name="Kuo A."/>
            <person name="Mondo S."/>
            <person name="Pangilinan J."/>
            <person name="Riley R."/>
            <person name="Labutti K."/>
            <person name="Andreopoulos B."/>
            <person name="Lipzen A."/>
            <person name="Chen C."/>
            <person name="Yanf M."/>
            <person name="Daum C."/>
            <person name="Ng V."/>
            <person name="Clum A."/>
            <person name="Ohm R."/>
            <person name="Martin F."/>
            <person name="Silar P."/>
            <person name="Natvig D."/>
            <person name="Lalanne C."/>
            <person name="Gautier V."/>
            <person name="Ament-Velasquez S.L."/>
            <person name="Kruys A."/>
            <person name="Hutchinson M.I."/>
            <person name="Powell A.J."/>
            <person name="Barry K."/>
            <person name="Miller A.N."/>
            <person name="Grigoriev I.V."/>
            <person name="Debuchy R."/>
            <person name="Gladieux P."/>
            <person name="Thoren M.H."/>
            <person name="Johannesson H."/>
        </authorList>
    </citation>
    <scope>NUCLEOTIDE SEQUENCE</scope>
    <source>
        <strain evidence="1">CBS 538.74</strain>
    </source>
</reference>
<sequence>MQAVCNAQGHLQLLAKYPSDPRTAFELLNLDPSTRPFFPPKNSRWEQDEWHQELLETVDRRYTRLMELSSQSDGRGGDEHLKQYKLALTAASDLLFKDGPGRFYVDTVLPVLARVVHGQLPRCVWPRLRQFHRDLCAATWPSTGMLGVLRDSLRIGAADSGCFDSADASRWIGLLRLE</sequence>
<dbReference type="AlphaFoldDB" id="A0AAN6VKZ5"/>
<name>A0AAN6VKZ5_9PEZI</name>
<proteinExistence type="predicted"/>
<protein>
    <submittedName>
        <fullName evidence="1">Uncharacterized protein</fullName>
    </submittedName>
</protein>
<organism evidence="1 2">
    <name type="scientific">Chaetomidium leptoderma</name>
    <dbReference type="NCBI Taxonomy" id="669021"/>
    <lineage>
        <taxon>Eukaryota</taxon>
        <taxon>Fungi</taxon>
        <taxon>Dikarya</taxon>
        <taxon>Ascomycota</taxon>
        <taxon>Pezizomycotina</taxon>
        <taxon>Sordariomycetes</taxon>
        <taxon>Sordariomycetidae</taxon>
        <taxon>Sordariales</taxon>
        <taxon>Chaetomiaceae</taxon>
        <taxon>Chaetomidium</taxon>
    </lineage>
</organism>